<dbReference type="PANTHER" id="PTHR13800">
    <property type="entry name" value="TRANSIENT RECEPTOR POTENTIAL CATION CHANNEL, SUBFAMILY M, MEMBER 6"/>
    <property type="match status" value="1"/>
</dbReference>
<organism evidence="2 3">
    <name type="scientific">Allacma fusca</name>
    <dbReference type="NCBI Taxonomy" id="39272"/>
    <lineage>
        <taxon>Eukaryota</taxon>
        <taxon>Metazoa</taxon>
        <taxon>Ecdysozoa</taxon>
        <taxon>Arthropoda</taxon>
        <taxon>Hexapoda</taxon>
        <taxon>Collembola</taxon>
        <taxon>Symphypleona</taxon>
        <taxon>Sminthuridae</taxon>
        <taxon>Allacma</taxon>
    </lineage>
</organism>
<comment type="caution">
    <text evidence="2">The sequence shown here is derived from an EMBL/GenBank/DDBJ whole genome shotgun (WGS) entry which is preliminary data.</text>
</comment>
<feature type="signal peptide" evidence="1">
    <location>
        <begin position="1"/>
        <end position="16"/>
    </location>
</feature>
<feature type="non-terminal residue" evidence="2">
    <location>
        <position position="1"/>
    </location>
</feature>
<protein>
    <submittedName>
        <fullName evidence="2">Uncharacterized protein</fullName>
    </submittedName>
</protein>
<dbReference type="Proteomes" id="UP000708208">
    <property type="component" value="Unassembled WGS sequence"/>
</dbReference>
<evidence type="ECO:0000313" key="3">
    <source>
        <dbReference type="Proteomes" id="UP000708208"/>
    </source>
</evidence>
<name>A0A8J2JBQ4_9HEXA</name>
<evidence type="ECO:0000313" key="2">
    <source>
        <dbReference type="EMBL" id="CAG7688551.1"/>
    </source>
</evidence>
<dbReference type="GO" id="GO:0030001">
    <property type="term" value="P:metal ion transport"/>
    <property type="evidence" value="ECO:0007669"/>
    <property type="project" value="TreeGrafter"/>
</dbReference>
<evidence type="ECO:0000256" key="1">
    <source>
        <dbReference type="SAM" id="SignalP"/>
    </source>
</evidence>
<dbReference type="GO" id="GO:0005886">
    <property type="term" value="C:plasma membrane"/>
    <property type="evidence" value="ECO:0007669"/>
    <property type="project" value="TreeGrafter"/>
</dbReference>
<keyword evidence="3" id="KW-1185">Reference proteome</keyword>
<proteinExistence type="predicted"/>
<feature type="chain" id="PRO_5035199846" evidence="1">
    <location>
        <begin position="17"/>
        <end position="62"/>
    </location>
</feature>
<accession>A0A8J2JBQ4</accession>
<gene>
    <name evidence="2" type="ORF">AFUS01_LOCUS3357</name>
</gene>
<dbReference type="InterPro" id="IPR050927">
    <property type="entry name" value="TRPM"/>
</dbReference>
<dbReference type="EMBL" id="CAJVCH010020169">
    <property type="protein sequence ID" value="CAG7688551.1"/>
    <property type="molecule type" value="Genomic_DNA"/>
</dbReference>
<dbReference type="GO" id="GO:0005261">
    <property type="term" value="F:monoatomic cation channel activity"/>
    <property type="evidence" value="ECO:0007669"/>
    <property type="project" value="TreeGrafter"/>
</dbReference>
<dbReference type="OrthoDB" id="301415at2759"/>
<sequence length="62" mass="6925">YFAMIIFVVLIAFGIARESIRFPDSEPTWRSIAEAFLEPYVMMFGEVDTDSLSANCGGSEEP</sequence>
<dbReference type="PANTHER" id="PTHR13800:SF1">
    <property type="entry name" value="TRANSIENT RECEPTOR POTENTIAL CATION CHANNEL TRPM"/>
    <property type="match status" value="1"/>
</dbReference>
<keyword evidence="1" id="KW-0732">Signal</keyword>
<reference evidence="2" key="1">
    <citation type="submission" date="2021-06" db="EMBL/GenBank/DDBJ databases">
        <authorList>
            <person name="Hodson N. C."/>
            <person name="Mongue J. A."/>
            <person name="Jaron S. K."/>
        </authorList>
    </citation>
    <scope>NUCLEOTIDE SEQUENCE</scope>
</reference>
<dbReference type="AlphaFoldDB" id="A0A8J2JBQ4"/>
<feature type="non-terminal residue" evidence="2">
    <location>
        <position position="62"/>
    </location>
</feature>